<name>A0A318KQW9_9FIRM</name>
<dbReference type="PANTHER" id="PTHR33164:SF89">
    <property type="entry name" value="MARR FAMILY REGULATORY PROTEIN"/>
    <property type="match status" value="1"/>
</dbReference>
<keyword evidence="3" id="KW-0804">Transcription</keyword>
<evidence type="ECO:0000256" key="1">
    <source>
        <dbReference type="ARBA" id="ARBA00023015"/>
    </source>
</evidence>
<evidence type="ECO:0000259" key="4">
    <source>
        <dbReference type="PROSITE" id="PS50995"/>
    </source>
</evidence>
<proteinExistence type="predicted"/>
<dbReference type="PANTHER" id="PTHR33164">
    <property type="entry name" value="TRANSCRIPTIONAL REGULATOR, MARR FAMILY"/>
    <property type="match status" value="1"/>
</dbReference>
<dbReference type="InterPro" id="IPR039422">
    <property type="entry name" value="MarR/SlyA-like"/>
</dbReference>
<evidence type="ECO:0000313" key="6">
    <source>
        <dbReference type="Proteomes" id="UP000247612"/>
    </source>
</evidence>
<dbReference type="Pfam" id="PF22381">
    <property type="entry name" value="Staph_reg_Sar_Rot"/>
    <property type="match status" value="1"/>
</dbReference>
<evidence type="ECO:0000256" key="3">
    <source>
        <dbReference type="ARBA" id="ARBA00023163"/>
    </source>
</evidence>
<comment type="caution">
    <text evidence="5">The sequence shown here is derived from an EMBL/GenBank/DDBJ whole genome shotgun (WGS) entry which is preliminary data.</text>
</comment>
<dbReference type="SMART" id="SM00347">
    <property type="entry name" value="HTH_MARR"/>
    <property type="match status" value="1"/>
</dbReference>
<dbReference type="GO" id="GO:0003700">
    <property type="term" value="F:DNA-binding transcription factor activity"/>
    <property type="evidence" value="ECO:0007669"/>
    <property type="project" value="InterPro"/>
</dbReference>
<dbReference type="InterPro" id="IPR055166">
    <property type="entry name" value="Transc_reg_Sar_Rot_HTH"/>
</dbReference>
<evidence type="ECO:0000256" key="2">
    <source>
        <dbReference type="ARBA" id="ARBA00023125"/>
    </source>
</evidence>
<dbReference type="GO" id="GO:0003677">
    <property type="term" value="F:DNA binding"/>
    <property type="evidence" value="ECO:0007669"/>
    <property type="project" value="UniProtKB-KW"/>
</dbReference>
<keyword evidence="1" id="KW-0805">Transcription regulation</keyword>
<reference evidence="5 6" key="1">
    <citation type="submission" date="2018-05" db="EMBL/GenBank/DDBJ databases">
        <title>Genomic Encyclopedia of Type Strains, Phase IV (KMG-IV): sequencing the most valuable type-strain genomes for metagenomic binning, comparative biology and taxonomic classification.</title>
        <authorList>
            <person name="Goeker M."/>
        </authorList>
    </citation>
    <scope>NUCLEOTIDE SEQUENCE [LARGE SCALE GENOMIC DNA]</scope>
    <source>
        <strain evidence="5 6">JC118</strain>
    </source>
</reference>
<dbReference type="Proteomes" id="UP000247612">
    <property type="component" value="Unassembled WGS sequence"/>
</dbReference>
<dbReference type="STRING" id="1034346.GCA_000313565_01155"/>
<sequence length="152" mass="17483">MDFLSYHTTIETLSRQINESQQELLNPYLGKYNLTFLQFQLLRQVQQVRQITVGKLAKVMALDAGNVSAYCKKLEQKALLKKVRSINDERVVQLALTEKSAVIINSIETLMLKRCQLSWEAFSQEDQSCVLKGLQLLNQFFDNVLKEGEVLE</sequence>
<accession>A0A318KQW9</accession>
<dbReference type="GO" id="GO:0006950">
    <property type="term" value="P:response to stress"/>
    <property type="evidence" value="ECO:0007669"/>
    <property type="project" value="TreeGrafter"/>
</dbReference>
<dbReference type="EMBL" id="QJKH01000006">
    <property type="protein sequence ID" value="PXX78982.1"/>
    <property type="molecule type" value="Genomic_DNA"/>
</dbReference>
<dbReference type="Gene3D" id="1.10.10.10">
    <property type="entry name" value="Winged helix-like DNA-binding domain superfamily/Winged helix DNA-binding domain"/>
    <property type="match status" value="1"/>
</dbReference>
<dbReference type="RefSeq" id="WP_022937470.1">
    <property type="nucleotide sequence ID" value="NZ_CABKRQ010000003.1"/>
</dbReference>
<dbReference type="InterPro" id="IPR000835">
    <property type="entry name" value="HTH_MarR-typ"/>
</dbReference>
<organism evidence="5 6">
    <name type="scientific">Dielma fastidiosa</name>
    <dbReference type="NCBI Taxonomy" id="1034346"/>
    <lineage>
        <taxon>Bacteria</taxon>
        <taxon>Bacillati</taxon>
        <taxon>Bacillota</taxon>
        <taxon>Erysipelotrichia</taxon>
        <taxon>Erysipelotrichales</taxon>
        <taxon>Erysipelotrichaceae</taxon>
        <taxon>Dielma</taxon>
    </lineage>
</organism>
<dbReference type="OrthoDB" id="9806864at2"/>
<evidence type="ECO:0000313" key="5">
    <source>
        <dbReference type="EMBL" id="PXX78982.1"/>
    </source>
</evidence>
<keyword evidence="6" id="KW-1185">Reference proteome</keyword>
<keyword evidence="2" id="KW-0238">DNA-binding</keyword>
<dbReference type="SUPFAM" id="SSF46785">
    <property type="entry name" value="Winged helix' DNA-binding domain"/>
    <property type="match status" value="1"/>
</dbReference>
<dbReference type="InterPro" id="IPR036390">
    <property type="entry name" value="WH_DNA-bd_sf"/>
</dbReference>
<dbReference type="PROSITE" id="PS50995">
    <property type="entry name" value="HTH_MARR_2"/>
    <property type="match status" value="1"/>
</dbReference>
<protein>
    <submittedName>
        <fullName evidence="5">MarR family transcriptional regulator</fullName>
    </submittedName>
</protein>
<dbReference type="AlphaFoldDB" id="A0A318KQW9"/>
<feature type="domain" description="HTH marR-type" evidence="4">
    <location>
        <begin position="3"/>
        <end position="146"/>
    </location>
</feature>
<gene>
    <name evidence="5" type="ORF">DES51_106100</name>
</gene>
<dbReference type="InterPro" id="IPR036388">
    <property type="entry name" value="WH-like_DNA-bd_sf"/>
</dbReference>